<accession>A0A7J8RMC0</accession>
<evidence type="ECO:0000313" key="3">
    <source>
        <dbReference type="Proteomes" id="UP000593561"/>
    </source>
</evidence>
<organism evidence="2 3">
    <name type="scientific">Gossypium davidsonii</name>
    <name type="common">Davidson's cotton</name>
    <name type="synonym">Gossypium klotzschianum subsp. davidsonii</name>
    <dbReference type="NCBI Taxonomy" id="34287"/>
    <lineage>
        <taxon>Eukaryota</taxon>
        <taxon>Viridiplantae</taxon>
        <taxon>Streptophyta</taxon>
        <taxon>Embryophyta</taxon>
        <taxon>Tracheophyta</taxon>
        <taxon>Spermatophyta</taxon>
        <taxon>Magnoliopsida</taxon>
        <taxon>eudicotyledons</taxon>
        <taxon>Gunneridae</taxon>
        <taxon>Pentapetalae</taxon>
        <taxon>rosids</taxon>
        <taxon>malvids</taxon>
        <taxon>Malvales</taxon>
        <taxon>Malvaceae</taxon>
        <taxon>Malvoideae</taxon>
        <taxon>Gossypium</taxon>
    </lineage>
</organism>
<gene>
    <name evidence="2" type="ORF">Godav_015094</name>
</gene>
<comment type="caution">
    <text evidence="2">The sequence shown here is derived from an EMBL/GenBank/DDBJ whole genome shotgun (WGS) entry which is preliminary data.</text>
</comment>
<evidence type="ECO:0000313" key="2">
    <source>
        <dbReference type="EMBL" id="MBA0614855.1"/>
    </source>
</evidence>
<name>A0A7J8RMC0_GOSDV</name>
<dbReference type="Proteomes" id="UP000593561">
    <property type="component" value="Unassembled WGS sequence"/>
</dbReference>
<keyword evidence="3" id="KW-1185">Reference proteome</keyword>
<reference evidence="2 3" key="1">
    <citation type="journal article" date="2019" name="Genome Biol. Evol.">
        <title>Insights into the evolution of the New World diploid cottons (Gossypium, subgenus Houzingenia) based on genome sequencing.</title>
        <authorList>
            <person name="Grover C.E."/>
            <person name="Arick M.A. 2nd"/>
            <person name="Thrash A."/>
            <person name="Conover J.L."/>
            <person name="Sanders W.S."/>
            <person name="Peterson D.G."/>
            <person name="Frelichowski J.E."/>
            <person name="Scheffler J.A."/>
            <person name="Scheffler B.E."/>
            <person name="Wendel J.F."/>
        </authorList>
    </citation>
    <scope>NUCLEOTIDE SEQUENCE [LARGE SCALE GENOMIC DNA]</scope>
    <source>
        <strain evidence="2">27</strain>
        <tissue evidence="2">Leaf</tissue>
    </source>
</reference>
<evidence type="ECO:0008006" key="4">
    <source>
        <dbReference type="Google" id="ProtNLM"/>
    </source>
</evidence>
<feature type="non-terminal residue" evidence="2">
    <location>
        <position position="1"/>
    </location>
</feature>
<dbReference type="EMBL" id="JABFAC010000006">
    <property type="protein sequence ID" value="MBA0614855.1"/>
    <property type="molecule type" value="Genomic_DNA"/>
</dbReference>
<feature type="region of interest" description="Disordered" evidence="1">
    <location>
        <begin position="1"/>
        <end position="33"/>
    </location>
</feature>
<evidence type="ECO:0000256" key="1">
    <source>
        <dbReference type="SAM" id="MobiDB-lite"/>
    </source>
</evidence>
<feature type="non-terminal residue" evidence="2">
    <location>
        <position position="129"/>
    </location>
</feature>
<sequence>LQGETGEARVRDTKRGEEEGGDNGEGRREKREELPIDSLLGSQYCRRLGKQLWGRSGLKINDGEEVAWKIDVDVNDPGSRFGVMHRKNNHIPDPFVVEAMLAVQVLEFANEMGFSNIELEGDSLTRIKN</sequence>
<protein>
    <recommendedName>
        <fullName evidence="4">RNase H type-1 domain-containing protein</fullName>
    </recommendedName>
</protein>
<dbReference type="AlphaFoldDB" id="A0A7J8RMC0"/>
<proteinExistence type="predicted"/>